<feature type="compositionally biased region" description="Polar residues" evidence="1">
    <location>
        <begin position="32"/>
        <end position="47"/>
    </location>
</feature>
<proteinExistence type="predicted"/>
<keyword evidence="3" id="KW-1185">Reference proteome</keyword>
<feature type="compositionally biased region" description="Low complexity" evidence="1">
    <location>
        <begin position="52"/>
        <end position="81"/>
    </location>
</feature>
<dbReference type="EMBL" id="VIEB01000285">
    <property type="protein sequence ID" value="TQD96814.1"/>
    <property type="molecule type" value="Genomic_DNA"/>
</dbReference>
<evidence type="ECO:0000256" key="1">
    <source>
        <dbReference type="SAM" id="MobiDB-lite"/>
    </source>
</evidence>
<comment type="caution">
    <text evidence="2">The sequence shown here is derived from an EMBL/GenBank/DDBJ whole genome shotgun (WGS) entry which is preliminary data.</text>
</comment>
<evidence type="ECO:0000313" key="2">
    <source>
        <dbReference type="EMBL" id="TQD96814.1"/>
    </source>
</evidence>
<accession>A0A540MDN0</accession>
<reference evidence="2 3" key="1">
    <citation type="journal article" date="2019" name="G3 (Bethesda)">
        <title>Sequencing of a Wild Apple (Malus baccata) Genome Unravels the Differences Between Cultivated and Wild Apple Species Regarding Disease Resistance and Cold Tolerance.</title>
        <authorList>
            <person name="Chen X."/>
        </authorList>
    </citation>
    <scope>NUCLEOTIDE SEQUENCE [LARGE SCALE GENOMIC DNA]</scope>
    <source>
        <strain evidence="3">cv. Shandingzi</strain>
        <tissue evidence="2">Leaves</tissue>
    </source>
</reference>
<dbReference type="Proteomes" id="UP000315295">
    <property type="component" value="Unassembled WGS sequence"/>
</dbReference>
<sequence>MTTVEVISRPRCSANLNWRQQQVTEKTRFSEMDSQNNTTRADNTGPTNFWRPKAPSSPSVSKAPSSPSLSKAPSSPSVSSSCDTYLGPNLWYTRHISPLLK</sequence>
<gene>
    <name evidence="2" type="ORF">C1H46_017546</name>
</gene>
<protein>
    <submittedName>
        <fullName evidence="2">Uncharacterized protein</fullName>
    </submittedName>
</protein>
<name>A0A540MDN0_MALBA</name>
<organism evidence="2 3">
    <name type="scientific">Malus baccata</name>
    <name type="common">Siberian crab apple</name>
    <name type="synonym">Pyrus baccata</name>
    <dbReference type="NCBI Taxonomy" id="106549"/>
    <lineage>
        <taxon>Eukaryota</taxon>
        <taxon>Viridiplantae</taxon>
        <taxon>Streptophyta</taxon>
        <taxon>Embryophyta</taxon>
        <taxon>Tracheophyta</taxon>
        <taxon>Spermatophyta</taxon>
        <taxon>Magnoliopsida</taxon>
        <taxon>eudicotyledons</taxon>
        <taxon>Gunneridae</taxon>
        <taxon>Pentapetalae</taxon>
        <taxon>rosids</taxon>
        <taxon>fabids</taxon>
        <taxon>Rosales</taxon>
        <taxon>Rosaceae</taxon>
        <taxon>Amygdaloideae</taxon>
        <taxon>Maleae</taxon>
        <taxon>Malus</taxon>
    </lineage>
</organism>
<evidence type="ECO:0000313" key="3">
    <source>
        <dbReference type="Proteomes" id="UP000315295"/>
    </source>
</evidence>
<feature type="region of interest" description="Disordered" evidence="1">
    <location>
        <begin position="18"/>
        <end position="88"/>
    </location>
</feature>
<dbReference type="AlphaFoldDB" id="A0A540MDN0"/>